<dbReference type="InterPro" id="IPR036908">
    <property type="entry name" value="RlpA-like_sf"/>
</dbReference>
<dbReference type="GO" id="GO:0004843">
    <property type="term" value="F:cysteine-type deubiquitinase activity"/>
    <property type="evidence" value="ECO:0007669"/>
    <property type="project" value="InterPro"/>
</dbReference>
<dbReference type="EMBL" id="VEPZ02001111">
    <property type="protein sequence ID" value="KAE8694317.1"/>
    <property type="molecule type" value="Genomic_DNA"/>
</dbReference>
<feature type="compositionally biased region" description="Basic and acidic residues" evidence="9">
    <location>
        <begin position="248"/>
        <end position="263"/>
    </location>
</feature>
<evidence type="ECO:0000256" key="1">
    <source>
        <dbReference type="ARBA" id="ARBA00004170"/>
    </source>
</evidence>
<dbReference type="InterPro" id="IPR033979">
    <property type="entry name" value="MINDY_domain"/>
</dbReference>
<dbReference type="SUPFAM" id="SSF50685">
    <property type="entry name" value="Barwin-like endoglucanases"/>
    <property type="match status" value="1"/>
</dbReference>
<dbReference type="PRINTS" id="PR01226">
    <property type="entry name" value="EXPANSIN"/>
</dbReference>
<feature type="domain" description="Expansin-like EG45" evidence="10">
    <location>
        <begin position="680"/>
        <end position="793"/>
    </location>
</feature>
<dbReference type="Pfam" id="PF03330">
    <property type="entry name" value="DPBB_1"/>
    <property type="match status" value="1"/>
</dbReference>
<dbReference type="InterPro" id="IPR036749">
    <property type="entry name" value="Expansin_CBD_sf"/>
</dbReference>
<dbReference type="InterPro" id="IPR009009">
    <property type="entry name" value="RlpA-like_DPBB"/>
</dbReference>
<sequence length="1302" mass="147570">MGDNNNKTLTAILATLTRLTTQVERFDEIVRDDKNHNWIYQTRIQDLTMLNFWYPRDNDPDMYIEWEGKVDLMFAYHDCPQAKQVHLITTQFEGYARTWWMQTRKKIQNFQIPTITSWTDLKQTMRNRFLPTHYTREVKQRLHRLRQGRSSVEDYYKEMQSLLNRANITKKEDVTVSRFVVGLNSNITDLLDLQGYENLEDTLKKTMTIEAQIQRRSRFSEHYQGTSTSYQDNLLNPSSSSTPSSLKKPRDDKPDKEKERPAKNDTLPVPKDQMIICEEDFREVLGDLPNELPLKRGKQCQTNLIQGSIIPRQTYNLEETKELDLLQKGYIQERLSHDAILMTKHDLNNTTCFIVRAQKIHVNDEIVKATRDWPTPSSIAKSCRILLGDPPDGLPPESPNHYAISMKSHDLRESKGKAREVVIHTKHNSFKCVTYRGKQNSVDDTLPRRFYSPQSSSRESLIHEPRLGDLRDYFNKPVDMDFKHSFSPHSNKTIEKLSEIIIHKANSGRLHVEFQPKHQITRLVCKRGFQDFKKSVPTKKKPRLKRIKTHHIDPDSRSNLFEEREDDTCITRLTSKEEVITLPNDPLVQALKKKIRTEADLRRLFECADCLVPSKLLLLEFFQVLVREINLHTPICLFIATRRVALAIFGKPCLAAYRPSPWALAHATFYGDETASETMGGACGYGNLFSSGYGTDTAALSTTLFNNGFACGTCYQIKCVQSKWCYPTVKFTTVTATNLCPPNWAEDSNDGGWCNPPRVHFDMSKPAFMKIAQWKAGIVPVMYRRVPCVTKGGLRFKFQGNGYWLLVYVMNVGGGGDIAKMWIKGSKTGWISMSHNWGASYQAFATLRGQSLSFKITSYTTKETIICWNVAPANWNLAIASSSLPSFVCESKEEEAVKARQQQKQEVIKECTYKTKAIQFLGNVLLLSNNMNLSSDTAEVSREKLLSLVAERVIDSNSNVDNKDAGYVEKQLLNIADAIDLLPRLASRIDVNIKFRRTDDFEFTSECAIFDLLDIPLYHGWIVDPQDYETACAIGSKSYNAIMEKLVALEARNMEASHKNKPGDCVDFAAATTATLGVPSPGLLKSKSFDDSPRSVSDRKLRKGDLDEEAELLRVKMGTYLSNDGGSKTHLETLEREESSKIDVIIQDELSCFKPGELTLPNDVVKKSDVMTPLVNGSIASMGGKNTDVPRAIEKFEIQFASATNAGDIPDYVNGCDMTKASSVSLQNADSDSSSGRIHNRNVPGSEPIYEGKESMVDSATTPHEHREPLFEGETTLAKQSNKRAVEDCNVRSKYEITPQQG</sequence>
<name>A0A6A2ZS91_HIBSY</name>
<evidence type="ECO:0000259" key="10">
    <source>
        <dbReference type="PROSITE" id="PS50842"/>
    </source>
</evidence>
<comment type="similarity">
    <text evidence="3">Belongs to the expansin family. Expansin A subfamily.</text>
</comment>
<organism evidence="12 13">
    <name type="scientific">Hibiscus syriacus</name>
    <name type="common">Rose of Sharon</name>
    <dbReference type="NCBI Taxonomy" id="106335"/>
    <lineage>
        <taxon>Eukaryota</taxon>
        <taxon>Viridiplantae</taxon>
        <taxon>Streptophyta</taxon>
        <taxon>Embryophyta</taxon>
        <taxon>Tracheophyta</taxon>
        <taxon>Spermatophyta</taxon>
        <taxon>Magnoliopsida</taxon>
        <taxon>eudicotyledons</taxon>
        <taxon>Gunneridae</taxon>
        <taxon>Pentapetalae</taxon>
        <taxon>rosids</taxon>
        <taxon>malvids</taxon>
        <taxon>Malvales</taxon>
        <taxon>Malvaceae</taxon>
        <taxon>Malvoideae</taxon>
        <taxon>Hibiscus</taxon>
    </lineage>
</organism>
<feature type="compositionally biased region" description="Polar residues" evidence="9">
    <location>
        <begin position="1226"/>
        <end position="1237"/>
    </location>
</feature>
<feature type="compositionally biased region" description="Polar residues" evidence="9">
    <location>
        <begin position="223"/>
        <end position="232"/>
    </location>
</feature>
<evidence type="ECO:0000256" key="3">
    <source>
        <dbReference type="ARBA" id="ARBA00005392"/>
    </source>
</evidence>
<evidence type="ECO:0000313" key="13">
    <source>
        <dbReference type="Proteomes" id="UP000436088"/>
    </source>
</evidence>
<reference evidence="12" key="1">
    <citation type="submission" date="2019-09" db="EMBL/GenBank/DDBJ databases">
        <title>Draft genome information of white flower Hibiscus syriacus.</title>
        <authorList>
            <person name="Kim Y.-M."/>
        </authorList>
    </citation>
    <scope>NUCLEOTIDE SEQUENCE [LARGE SCALE GENOMIC DNA]</scope>
    <source>
        <strain evidence="12">YM2019G1</strain>
    </source>
</reference>
<dbReference type="Pfam" id="PF03732">
    <property type="entry name" value="Retrotrans_gag"/>
    <property type="match status" value="1"/>
</dbReference>
<dbReference type="SMART" id="SM00837">
    <property type="entry name" value="DPBB_1"/>
    <property type="match status" value="1"/>
</dbReference>
<evidence type="ECO:0000256" key="4">
    <source>
        <dbReference type="ARBA" id="ARBA00022512"/>
    </source>
</evidence>
<protein>
    <submittedName>
        <fullName evidence="12">Expansin-A18</fullName>
    </submittedName>
</protein>
<dbReference type="PANTHER" id="PTHR31867">
    <property type="entry name" value="EXPANSIN-A15"/>
    <property type="match status" value="1"/>
</dbReference>
<dbReference type="Gene3D" id="2.60.40.760">
    <property type="entry name" value="Expansin, cellulose-binding-like domain"/>
    <property type="match status" value="1"/>
</dbReference>
<dbReference type="Pfam" id="PF01357">
    <property type="entry name" value="Expansin_C"/>
    <property type="match status" value="1"/>
</dbReference>
<evidence type="ECO:0000256" key="9">
    <source>
        <dbReference type="SAM" id="MobiDB-lite"/>
    </source>
</evidence>
<dbReference type="GO" id="GO:0009653">
    <property type="term" value="P:anatomical structure morphogenesis"/>
    <property type="evidence" value="ECO:0007669"/>
    <property type="project" value="UniProtKB-ARBA"/>
</dbReference>
<evidence type="ECO:0000256" key="2">
    <source>
        <dbReference type="ARBA" id="ARBA00004191"/>
    </source>
</evidence>
<dbReference type="PROSITE" id="PS50843">
    <property type="entry name" value="EXPANSIN_CBD"/>
    <property type="match status" value="1"/>
</dbReference>
<dbReference type="SUPFAM" id="SSF49590">
    <property type="entry name" value="PHL pollen allergen"/>
    <property type="match status" value="1"/>
</dbReference>
<evidence type="ECO:0000256" key="7">
    <source>
        <dbReference type="ARBA" id="ARBA00023136"/>
    </source>
</evidence>
<keyword evidence="8" id="KW-0961">Cell wall biogenesis/degradation</keyword>
<dbReference type="Gene3D" id="2.40.40.10">
    <property type="entry name" value="RlpA-like domain"/>
    <property type="match status" value="1"/>
</dbReference>
<dbReference type="PROSITE" id="PS50842">
    <property type="entry name" value="EXPANSIN_EG45"/>
    <property type="match status" value="1"/>
</dbReference>
<dbReference type="GO" id="GO:1990380">
    <property type="term" value="F:K48-linked deubiquitinase activity"/>
    <property type="evidence" value="ECO:0007669"/>
    <property type="project" value="InterPro"/>
</dbReference>
<feature type="domain" description="Expansin-like CBD" evidence="11">
    <location>
        <begin position="803"/>
        <end position="883"/>
    </location>
</feature>
<dbReference type="InterPro" id="IPR002963">
    <property type="entry name" value="Expansin"/>
</dbReference>
<accession>A0A6A2ZS91</accession>
<comment type="caution">
    <text evidence="12">The sequence shown here is derived from an EMBL/GenBank/DDBJ whole genome shotgun (WGS) entry which is preliminary data.</text>
</comment>
<dbReference type="InterPro" id="IPR007118">
    <property type="entry name" value="Expan_Lol_pI"/>
</dbReference>
<feature type="region of interest" description="Disordered" evidence="9">
    <location>
        <begin position="1226"/>
        <end position="1272"/>
    </location>
</feature>
<proteinExistence type="inferred from homology"/>
<feature type="compositionally biased region" description="Low complexity" evidence="9">
    <location>
        <begin position="233"/>
        <end position="246"/>
    </location>
</feature>
<dbReference type="GO" id="GO:0016020">
    <property type="term" value="C:membrane"/>
    <property type="evidence" value="ECO:0007669"/>
    <property type="project" value="UniProtKB-SubCell"/>
</dbReference>
<keyword evidence="7" id="KW-0472">Membrane</keyword>
<keyword evidence="5" id="KW-0964">Secreted</keyword>
<dbReference type="InterPro" id="IPR007117">
    <property type="entry name" value="Expansin_CBD"/>
</dbReference>
<keyword evidence="4" id="KW-0134">Cell wall</keyword>
<dbReference type="Pfam" id="PF04424">
    <property type="entry name" value="MINDY_DUB"/>
    <property type="match status" value="1"/>
</dbReference>
<comment type="subcellular location">
    <subcellularLocation>
        <location evidence="1">Membrane</location>
        <topology evidence="1">Peripheral membrane protein</topology>
    </subcellularLocation>
    <subcellularLocation>
        <location evidence="2">Secreted</location>
        <location evidence="2">Cell wall</location>
    </subcellularLocation>
</comment>
<feature type="region of interest" description="Disordered" evidence="9">
    <location>
        <begin position="222"/>
        <end position="269"/>
    </location>
</feature>
<dbReference type="InterPro" id="IPR007112">
    <property type="entry name" value="Expansin/allergen_DPBB_dom"/>
</dbReference>
<dbReference type="PRINTS" id="PR01225">
    <property type="entry name" value="EXPANSNFAMLY"/>
</dbReference>
<keyword evidence="13" id="KW-1185">Reference proteome</keyword>
<dbReference type="Proteomes" id="UP000436088">
    <property type="component" value="Unassembled WGS sequence"/>
</dbReference>
<dbReference type="InterPro" id="IPR005162">
    <property type="entry name" value="Retrotrans_gag_dom"/>
</dbReference>
<dbReference type="GO" id="GO:0009664">
    <property type="term" value="P:plant-type cell wall organization"/>
    <property type="evidence" value="ECO:0007669"/>
    <property type="project" value="InterPro"/>
</dbReference>
<evidence type="ECO:0000256" key="6">
    <source>
        <dbReference type="ARBA" id="ARBA00022729"/>
    </source>
</evidence>
<gene>
    <name evidence="12" type="ORF">F3Y22_tig00110785pilonHSYRG00223</name>
</gene>
<evidence type="ECO:0000256" key="8">
    <source>
        <dbReference type="ARBA" id="ARBA00023316"/>
    </source>
</evidence>
<dbReference type="CDD" id="cd22274">
    <property type="entry name" value="DPBB_EXPA_N"/>
    <property type="match status" value="1"/>
</dbReference>
<evidence type="ECO:0000313" key="12">
    <source>
        <dbReference type="EMBL" id="KAE8694317.1"/>
    </source>
</evidence>
<evidence type="ECO:0000259" key="11">
    <source>
        <dbReference type="PROSITE" id="PS50843"/>
    </source>
</evidence>
<keyword evidence="6" id="KW-0732">Signal</keyword>
<evidence type="ECO:0000256" key="5">
    <source>
        <dbReference type="ARBA" id="ARBA00022525"/>
    </source>
</evidence>
<dbReference type="GO" id="GO:0005576">
    <property type="term" value="C:extracellular region"/>
    <property type="evidence" value="ECO:0007669"/>
    <property type="project" value="InterPro"/>
</dbReference>